<evidence type="ECO:0000259" key="1">
    <source>
        <dbReference type="SMART" id="SM00881"/>
    </source>
</evidence>
<dbReference type="SMART" id="SM00881">
    <property type="entry name" value="CoA_binding"/>
    <property type="match status" value="1"/>
</dbReference>
<protein>
    <submittedName>
        <fullName evidence="2">CoA-binding protein</fullName>
    </submittedName>
</protein>
<comment type="caution">
    <text evidence="2">The sequence shown here is derived from an EMBL/GenBank/DDBJ whole genome shotgun (WGS) entry which is preliminary data.</text>
</comment>
<organism evidence="2 3">
    <name type="scientific">Priestia iocasae</name>
    <dbReference type="NCBI Taxonomy" id="2291674"/>
    <lineage>
        <taxon>Bacteria</taxon>
        <taxon>Bacillati</taxon>
        <taxon>Bacillota</taxon>
        <taxon>Bacilli</taxon>
        <taxon>Bacillales</taxon>
        <taxon>Bacillaceae</taxon>
        <taxon>Priestia</taxon>
    </lineage>
</organism>
<dbReference type="PANTHER" id="PTHR33303:SF2">
    <property type="entry name" value="COA-BINDING DOMAIN-CONTAINING PROTEIN"/>
    <property type="match status" value="1"/>
</dbReference>
<dbReference type="InterPro" id="IPR036291">
    <property type="entry name" value="NAD(P)-bd_dom_sf"/>
</dbReference>
<gene>
    <name evidence="2" type="ORF">JOC83_002620</name>
</gene>
<reference evidence="2 3" key="1">
    <citation type="submission" date="2021-01" db="EMBL/GenBank/DDBJ databases">
        <title>Genomic Encyclopedia of Type Strains, Phase IV (KMG-IV): sequencing the most valuable type-strain genomes for metagenomic binning, comparative biology and taxonomic classification.</title>
        <authorList>
            <person name="Goeker M."/>
        </authorList>
    </citation>
    <scope>NUCLEOTIDE SEQUENCE [LARGE SCALE GENOMIC DNA]</scope>
    <source>
        <strain evidence="2 3">DSM 104297</strain>
    </source>
</reference>
<evidence type="ECO:0000313" key="2">
    <source>
        <dbReference type="EMBL" id="MBM7703771.1"/>
    </source>
</evidence>
<dbReference type="EMBL" id="JAFBFC010000004">
    <property type="protein sequence ID" value="MBM7703771.1"/>
    <property type="molecule type" value="Genomic_DNA"/>
</dbReference>
<feature type="domain" description="CoA-binding" evidence="1">
    <location>
        <begin position="39"/>
        <end position="131"/>
    </location>
</feature>
<dbReference type="SUPFAM" id="SSF51735">
    <property type="entry name" value="NAD(P)-binding Rossmann-fold domains"/>
    <property type="match status" value="1"/>
</dbReference>
<dbReference type="Proteomes" id="UP000809829">
    <property type="component" value="Unassembled WGS sequence"/>
</dbReference>
<name>A0ABS2QYH5_9BACI</name>
<dbReference type="InterPro" id="IPR003781">
    <property type="entry name" value="CoA-bd"/>
</dbReference>
<evidence type="ECO:0000313" key="3">
    <source>
        <dbReference type="Proteomes" id="UP000809829"/>
    </source>
</evidence>
<dbReference type="PANTHER" id="PTHR33303">
    <property type="entry name" value="CYTOPLASMIC PROTEIN-RELATED"/>
    <property type="match status" value="1"/>
</dbReference>
<accession>A0ABS2QYH5</accession>
<dbReference type="Gene3D" id="3.40.50.720">
    <property type="entry name" value="NAD(P)-binding Rossmann-like Domain"/>
    <property type="match status" value="1"/>
</dbReference>
<dbReference type="Pfam" id="PF13380">
    <property type="entry name" value="CoA_binding_2"/>
    <property type="match status" value="1"/>
</dbReference>
<keyword evidence="3" id="KW-1185">Reference proteome</keyword>
<proteinExistence type="predicted"/>
<sequence length="161" mass="18106">MQEFIVAKRTTYNIAHVKGKGEIKMAIDIPPREELGQILKRSKRIAVVGLSDNPDKTSYMVSKAMQDAGYEIIPVNPNADNILGVKAVKSLSEIEGHVDIVNVFRRSEYLLSVAKEFLEINADVYWAQLGLSDEEAYHLLKDKGYTVVMDRCIKVEHALTK</sequence>